<protein>
    <submittedName>
        <fullName evidence="5">Phage tail tape measure protein, TP901 family</fullName>
    </submittedName>
</protein>
<evidence type="ECO:0000313" key="6">
    <source>
        <dbReference type="Proteomes" id="UP000011523"/>
    </source>
</evidence>
<keyword evidence="6" id="KW-1185">Reference proteome</keyword>
<feature type="transmembrane region" description="Helical" evidence="3">
    <location>
        <begin position="333"/>
        <end position="354"/>
    </location>
</feature>
<dbReference type="PANTHER" id="PTHR37813:SF1">
    <property type="entry name" value="FELS-2 PROPHAGE PROTEIN"/>
    <property type="match status" value="1"/>
</dbReference>
<keyword evidence="1" id="KW-1188">Viral release from host cell</keyword>
<dbReference type="Pfam" id="PF10145">
    <property type="entry name" value="PhageMin_Tail"/>
    <property type="match status" value="1"/>
</dbReference>
<evidence type="ECO:0000256" key="1">
    <source>
        <dbReference type="ARBA" id="ARBA00022612"/>
    </source>
</evidence>
<feature type="region of interest" description="Disordered" evidence="2">
    <location>
        <begin position="578"/>
        <end position="610"/>
    </location>
</feature>
<keyword evidence="3" id="KW-0812">Transmembrane</keyword>
<dbReference type="InterPro" id="IPR010090">
    <property type="entry name" value="Phage_tape_meas"/>
</dbReference>
<feature type="transmembrane region" description="Helical" evidence="3">
    <location>
        <begin position="360"/>
        <end position="379"/>
    </location>
</feature>
<feature type="transmembrane region" description="Helical" evidence="3">
    <location>
        <begin position="301"/>
        <end position="326"/>
    </location>
</feature>
<feature type="region of interest" description="Disordered" evidence="2">
    <location>
        <begin position="1"/>
        <end position="26"/>
    </location>
</feature>
<evidence type="ECO:0000313" key="5">
    <source>
        <dbReference type="EMBL" id="ELZ35382.1"/>
    </source>
</evidence>
<keyword evidence="3" id="KW-1133">Transmembrane helix</keyword>
<evidence type="ECO:0000256" key="2">
    <source>
        <dbReference type="SAM" id="MobiDB-lite"/>
    </source>
</evidence>
<dbReference type="Proteomes" id="UP000011523">
    <property type="component" value="Unassembled WGS sequence"/>
</dbReference>
<keyword evidence="3" id="KW-0472">Membrane</keyword>
<dbReference type="AlphaFoldDB" id="M0DKZ2"/>
<dbReference type="PANTHER" id="PTHR37813">
    <property type="entry name" value="FELS-2 PROPHAGE PROTEIN"/>
    <property type="match status" value="1"/>
</dbReference>
<organism evidence="5 6">
    <name type="scientific">Halorubrum tebenquichense DSM 14210</name>
    <dbReference type="NCBI Taxonomy" id="1227485"/>
    <lineage>
        <taxon>Archaea</taxon>
        <taxon>Methanobacteriati</taxon>
        <taxon>Methanobacteriota</taxon>
        <taxon>Stenosarchaea group</taxon>
        <taxon>Halobacteria</taxon>
        <taxon>Halobacteriales</taxon>
        <taxon>Haloferacaceae</taxon>
        <taxon>Halorubrum</taxon>
    </lineage>
</organism>
<feature type="transmembrane region" description="Helical" evidence="3">
    <location>
        <begin position="400"/>
        <end position="422"/>
    </location>
</feature>
<gene>
    <name evidence="5" type="ORF">C472_12630</name>
</gene>
<dbReference type="NCBIfam" id="TIGR01760">
    <property type="entry name" value="tape_meas_TP901"/>
    <property type="match status" value="1"/>
</dbReference>
<comment type="caution">
    <text evidence="5">The sequence shown here is derived from an EMBL/GenBank/DDBJ whole genome shotgun (WGS) entry which is preliminary data.</text>
</comment>
<feature type="compositionally biased region" description="Low complexity" evidence="2">
    <location>
        <begin position="578"/>
        <end position="594"/>
    </location>
</feature>
<reference evidence="5 6" key="1">
    <citation type="journal article" date="2014" name="PLoS Genet.">
        <title>Phylogenetically driven sequencing of extremely halophilic archaea reveals strategies for static and dynamic osmo-response.</title>
        <authorList>
            <person name="Becker E.A."/>
            <person name="Seitzer P.M."/>
            <person name="Tritt A."/>
            <person name="Larsen D."/>
            <person name="Krusor M."/>
            <person name="Yao A.I."/>
            <person name="Wu D."/>
            <person name="Madern D."/>
            <person name="Eisen J.A."/>
            <person name="Darling A.E."/>
            <person name="Facciotti M.T."/>
        </authorList>
    </citation>
    <scope>NUCLEOTIDE SEQUENCE [LARGE SCALE GENOMIC DNA]</scope>
    <source>
        <strain evidence="5 6">DSM 14210</strain>
    </source>
</reference>
<dbReference type="EMBL" id="AOJD01000064">
    <property type="protein sequence ID" value="ELZ35382.1"/>
    <property type="molecule type" value="Genomic_DNA"/>
</dbReference>
<accession>M0DKZ2</accession>
<feature type="domain" description="Phage tail tape measure protein" evidence="4">
    <location>
        <begin position="13"/>
        <end position="204"/>
    </location>
</feature>
<evidence type="ECO:0000256" key="3">
    <source>
        <dbReference type="SAM" id="Phobius"/>
    </source>
</evidence>
<proteinExistence type="predicted"/>
<feature type="compositionally biased region" description="Gly residues" evidence="2">
    <location>
        <begin position="597"/>
        <end position="606"/>
    </location>
</feature>
<sequence length="656" mass="67522">MDSVSQSMEEDLRDTAREVARETQVSATQAADALYYLSSSGMDAAESMEAMPTVAEFSEAAGDALSMADAADIATNAASAFGYEASELSEVTDTLAGVTKNHNQTVSDMSSAMSQVAPVASSLGLSIEETATAIGMLGDQGISAEKSGTALRNVLSQLSDSSSTASQDLESMGVAVRDGEGDLLSFSQILTNMEEAGVEASEATKLFGQEAGPAMAALLSEGGAALDKNTGKIKEMEGASGDLAEEQRGGLNAQLGILRDNVADLGIEFGSVLLPAVTTATGVVSKATDRFRGLDDSQKRIVVSLLGIAAAIGPVIAGLGTIGVVAPAVSGGIATLSGAATGAAGAFGTMWTALLGPVGVVIAAIAGLIAIGAGLRYAWNNNIHGIRDTTEAAFQRVKNWFTSAPAWMLALLGPVGQLYLAYRENLFGVRDIVDNVFDFIGSKIGWLIDRIQSLPGINFGDDDVDVDETAVEEEGAAAGETYSDSFEASAQPDSAAMMLAGVGADTSEAIKGEMTPEIRQALEDGVDGYVSDPDEIEDAPTEINEDLYNAVVEDHGGSAENLGVSESEFQLLMRRYESGSGASSSTPSVDLLSSGDGPTGVAGSGGMTPDELKTALRDVLDGLRLETRLETDQRGLEQFIEDIADAQIADAGGGRP</sequence>
<name>M0DKZ2_9EURY</name>
<evidence type="ECO:0000259" key="4">
    <source>
        <dbReference type="Pfam" id="PF10145"/>
    </source>
</evidence>
<dbReference type="PATRIC" id="fig|1227485.3.peg.2478"/>